<feature type="transmembrane region" description="Helical" evidence="2">
    <location>
        <begin position="155"/>
        <end position="174"/>
    </location>
</feature>
<feature type="compositionally biased region" description="Polar residues" evidence="1">
    <location>
        <begin position="356"/>
        <end position="382"/>
    </location>
</feature>
<keyword evidence="2" id="KW-0472">Membrane</keyword>
<keyword evidence="2" id="KW-1133">Transmembrane helix</keyword>
<dbReference type="InParanoid" id="J4HVQ3"/>
<dbReference type="RefSeq" id="XP_012180195.1">
    <property type="nucleotide sequence ID" value="XM_012324805.1"/>
</dbReference>
<dbReference type="AlphaFoldDB" id="J4HVQ3"/>
<feature type="compositionally biased region" description="Pro residues" evidence="1">
    <location>
        <begin position="344"/>
        <end position="353"/>
    </location>
</feature>
<proteinExistence type="predicted"/>
<dbReference type="Proteomes" id="UP000006352">
    <property type="component" value="Unassembled WGS sequence"/>
</dbReference>
<feature type="region of interest" description="Disordered" evidence="1">
    <location>
        <begin position="340"/>
        <end position="382"/>
    </location>
</feature>
<keyword evidence="2" id="KW-0812">Transmembrane</keyword>
<reference evidence="3 4" key="1">
    <citation type="journal article" date="2012" name="Appl. Environ. Microbiol.">
        <title>Short-read sequencing for genomic analysis of the brown rot fungus Fibroporia radiculosa.</title>
        <authorList>
            <person name="Tang J.D."/>
            <person name="Perkins A.D."/>
            <person name="Sonstegard T.S."/>
            <person name="Schroeder S.G."/>
            <person name="Burgess S.C."/>
            <person name="Diehl S.V."/>
        </authorList>
    </citation>
    <scope>NUCLEOTIDE SEQUENCE [LARGE SCALE GENOMIC DNA]</scope>
    <source>
        <strain evidence="3 4">TFFH 294</strain>
    </source>
</reference>
<evidence type="ECO:0000313" key="4">
    <source>
        <dbReference type="Proteomes" id="UP000006352"/>
    </source>
</evidence>
<accession>J4HVQ3</accession>
<feature type="transmembrane region" description="Helical" evidence="2">
    <location>
        <begin position="409"/>
        <end position="428"/>
    </location>
</feature>
<feature type="transmembrane region" description="Helical" evidence="2">
    <location>
        <begin position="181"/>
        <end position="202"/>
    </location>
</feature>
<organism evidence="3 4">
    <name type="scientific">Fibroporia radiculosa</name>
    <dbReference type="NCBI Taxonomy" id="599839"/>
    <lineage>
        <taxon>Eukaryota</taxon>
        <taxon>Fungi</taxon>
        <taxon>Dikarya</taxon>
        <taxon>Basidiomycota</taxon>
        <taxon>Agaricomycotina</taxon>
        <taxon>Agaricomycetes</taxon>
        <taxon>Polyporales</taxon>
        <taxon>Fibroporiaceae</taxon>
        <taxon>Fibroporia</taxon>
    </lineage>
</organism>
<sequence>MAPSPYAPSPSPSPTAPLVQIIPLFTPSPDGDSALVSLDAHLTLPQYTHYHSVPLQSFQPVYYALNDGSLLTPFYLDHIHIPKLWLFAAGALSVFFLRNTVVALSFIRRSRVKDKTLFYLLLISQLFGLLGSLALVIADFNQSVSCTAIGAAKKVFVQMSCDTMITGILGVKAYRCLANASIVLAFLLAAGAVMMVLLGISVSRYQAVRSIYGICEDVNVDWITSAIILTAFVETAVICLCFLFAIWKSYRTRAEARLNLRMSEEGTVNSSVDGAKQSGESTCIRRGWWDYVPQVQSHSLSAVHTFSLRGVSRTFMSRLRRLWTDDEYPSAIAFQRKSSLPGEYPIPQPPRALVPPSSSDASPRTSRIEPNQSTRTPRSTQWSPLAAIRKSIRYFTRIELFRKMLRDELLYTTFLAVMFLAIAIVMLVGVNKQVFLGSDGWIMLDWVIISLFTMHSFRRVVRRHELEAVLQHPSAWDRILHSDPDYTNVFFARRSRRSKSPQEHAGAQLYSRRSGAPSMQSETSSCSGSEKSDDTPISPHTRLHPPTPRKSSIASTISSHRAAHSLSCDPAQPAFSWDSAIVLPTLPSVPDDNAYTSEDREASSAEGQMDTLYPPIDLADMRSRYDQLSRSFDPRTLLRTYSDRPDLDTDWRRGS</sequence>
<dbReference type="GeneID" id="24095823"/>
<dbReference type="HOGENOM" id="CLU_026506_0_0_1"/>
<name>J4HVQ3_9APHY</name>
<feature type="transmembrane region" description="Helical" evidence="2">
    <location>
        <begin position="222"/>
        <end position="247"/>
    </location>
</feature>
<feature type="transmembrane region" description="Helical" evidence="2">
    <location>
        <begin position="440"/>
        <end position="457"/>
    </location>
</feature>
<protein>
    <submittedName>
        <fullName evidence="3">Uncharacterized protein</fullName>
    </submittedName>
</protein>
<keyword evidence="4" id="KW-1185">Reference proteome</keyword>
<feature type="compositionally biased region" description="Low complexity" evidence="1">
    <location>
        <begin position="518"/>
        <end position="529"/>
    </location>
</feature>
<feature type="region of interest" description="Disordered" evidence="1">
    <location>
        <begin position="497"/>
        <end position="558"/>
    </location>
</feature>
<feature type="compositionally biased region" description="Polar residues" evidence="1">
    <location>
        <begin position="549"/>
        <end position="558"/>
    </location>
</feature>
<gene>
    <name evidence="3" type="ORF">FIBRA_02958</name>
</gene>
<feature type="transmembrane region" description="Helical" evidence="2">
    <location>
        <begin position="84"/>
        <end position="104"/>
    </location>
</feature>
<feature type="transmembrane region" description="Helical" evidence="2">
    <location>
        <begin position="116"/>
        <end position="135"/>
    </location>
</feature>
<feature type="region of interest" description="Disordered" evidence="1">
    <location>
        <begin position="590"/>
        <end position="611"/>
    </location>
</feature>
<evidence type="ECO:0000313" key="3">
    <source>
        <dbReference type="EMBL" id="CCM00912.1"/>
    </source>
</evidence>
<dbReference type="EMBL" id="HE797010">
    <property type="protein sequence ID" value="CCM00912.1"/>
    <property type="molecule type" value="Genomic_DNA"/>
</dbReference>
<evidence type="ECO:0000256" key="2">
    <source>
        <dbReference type="SAM" id="Phobius"/>
    </source>
</evidence>
<dbReference type="OrthoDB" id="3267487at2759"/>
<evidence type="ECO:0000256" key="1">
    <source>
        <dbReference type="SAM" id="MobiDB-lite"/>
    </source>
</evidence>